<organism evidence="2">
    <name type="scientific">marine metagenome</name>
    <dbReference type="NCBI Taxonomy" id="408172"/>
    <lineage>
        <taxon>unclassified sequences</taxon>
        <taxon>metagenomes</taxon>
        <taxon>ecological metagenomes</taxon>
    </lineage>
</organism>
<dbReference type="PANTHER" id="PTHR14119">
    <property type="entry name" value="HYDROLASE"/>
    <property type="match status" value="1"/>
</dbReference>
<feature type="domain" description="Isochorismatase-like" evidence="1">
    <location>
        <begin position="7"/>
        <end position="156"/>
    </location>
</feature>
<dbReference type="Gene3D" id="3.40.50.850">
    <property type="entry name" value="Isochorismatase-like"/>
    <property type="match status" value="1"/>
</dbReference>
<evidence type="ECO:0000313" key="2">
    <source>
        <dbReference type="EMBL" id="SVA80679.1"/>
    </source>
</evidence>
<dbReference type="AlphaFoldDB" id="A0A381YUM0"/>
<dbReference type="SUPFAM" id="SSF52499">
    <property type="entry name" value="Isochorismatase-like hydrolases"/>
    <property type="match status" value="1"/>
</dbReference>
<reference evidence="2" key="1">
    <citation type="submission" date="2018-05" db="EMBL/GenBank/DDBJ databases">
        <authorList>
            <person name="Lanie J.A."/>
            <person name="Ng W.-L."/>
            <person name="Kazmierczak K.M."/>
            <person name="Andrzejewski T.M."/>
            <person name="Davidsen T.M."/>
            <person name="Wayne K.J."/>
            <person name="Tettelin H."/>
            <person name="Glass J.I."/>
            <person name="Rusch D."/>
            <person name="Podicherti R."/>
            <person name="Tsui H.-C.T."/>
            <person name="Winkler M.E."/>
        </authorList>
    </citation>
    <scope>NUCLEOTIDE SEQUENCE</scope>
</reference>
<dbReference type="InterPro" id="IPR000868">
    <property type="entry name" value="Isochorismatase-like_dom"/>
</dbReference>
<gene>
    <name evidence="2" type="ORF">METZ01_LOCUS133533</name>
</gene>
<proteinExistence type="predicted"/>
<sequence>MKTSHNSALVIIDIQGNLAQLMHDKENLFKNVQLLIRGAQLLNIPIIWTEQLPDKLGETTQEIGKLLSSQKPVVKDVFSCARNGEFNMQIEKIQPEFIMLAGIETHICVYQTASDLLGEKYQVEIVADATSSRTQSNKKIGLEKIKHEGGCLTSVETLLFEIQGTATGEQFRELIKLIKKFN</sequence>
<dbReference type="PANTHER" id="PTHR14119:SF3">
    <property type="entry name" value="ISOCHORISMATASE DOMAIN-CONTAINING PROTEIN 2"/>
    <property type="match status" value="1"/>
</dbReference>
<dbReference type="InterPro" id="IPR050993">
    <property type="entry name" value="Isochorismatase_domain"/>
</dbReference>
<dbReference type="EMBL" id="UINC01019094">
    <property type="protein sequence ID" value="SVA80679.1"/>
    <property type="molecule type" value="Genomic_DNA"/>
</dbReference>
<protein>
    <recommendedName>
        <fullName evidence="1">Isochorismatase-like domain-containing protein</fullName>
    </recommendedName>
</protein>
<accession>A0A381YUM0</accession>
<evidence type="ECO:0000259" key="1">
    <source>
        <dbReference type="Pfam" id="PF00857"/>
    </source>
</evidence>
<dbReference type="InterPro" id="IPR036380">
    <property type="entry name" value="Isochorismatase-like_sf"/>
</dbReference>
<dbReference type="Pfam" id="PF00857">
    <property type="entry name" value="Isochorismatase"/>
    <property type="match status" value="1"/>
</dbReference>
<name>A0A381YUM0_9ZZZZ</name>